<keyword evidence="1 2" id="KW-0694">RNA-binding</keyword>
<feature type="compositionally biased region" description="Basic and acidic residues" evidence="3">
    <location>
        <begin position="10"/>
        <end position="19"/>
    </location>
</feature>
<organism evidence="5 6">
    <name type="scientific">Trifolium pratense</name>
    <name type="common">Red clover</name>
    <dbReference type="NCBI Taxonomy" id="57577"/>
    <lineage>
        <taxon>Eukaryota</taxon>
        <taxon>Viridiplantae</taxon>
        <taxon>Streptophyta</taxon>
        <taxon>Embryophyta</taxon>
        <taxon>Tracheophyta</taxon>
        <taxon>Spermatophyta</taxon>
        <taxon>Magnoliopsida</taxon>
        <taxon>eudicotyledons</taxon>
        <taxon>Gunneridae</taxon>
        <taxon>Pentapetalae</taxon>
        <taxon>rosids</taxon>
        <taxon>fabids</taxon>
        <taxon>Fabales</taxon>
        <taxon>Fabaceae</taxon>
        <taxon>Papilionoideae</taxon>
        <taxon>50 kb inversion clade</taxon>
        <taxon>NPAAA clade</taxon>
        <taxon>Hologalegina</taxon>
        <taxon>IRL clade</taxon>
        <taxon>Trifolieae</taxon>
        <taxon>Trifolium</taxon>
    </lineage>
</organism>
<name>A0A2K3K227_TRIPR</name>
<evidence type="ECO:0000313" key="5">
    <source>
        <dbReference type="EMBL" id="PNX60324.1"/>
    </source>
</evidence>
<gene>
    <name evidence="5" type="ORF">L195_g051870</name>
</gene>
<protein>
    <submittedName>
        <fullName evidence="5">Flowering time control protein fpa-like</fullName>
    </submittedName>
</protein>
<dbReference type="InterPro" id="IPR012677">
    <property type="entry name" value="Nucleotide-bd_a/b_plait_sf"/>
</dbReference>
<dbReference type="SUPFAM" id="SSF54928">
    <property type="entry name" value="RNA-binding domain, RBD"/>
    <property type="match status" value="1"/>
</dbReference>
<dbReference type="PANTHER" id="PTHR23189">
    <property type="entry name" value="RNA RECOGNITION MOTIF-CONTAINING"/>
    <property type="match status" value="1"/>
</dbReference>
<dbReference type="InterPro" id="IPR035979">
    <property type="entry name" value="RBD_domain_sf"/>
</dbReference>
<proteinExistence type="predicted"/>
<dbReference type="SMART" id="SM00360">
    <property type="entry name" value="RRM"/>
    <property type="match status" value="1"/>
</dbReference>
<evidence type="ECO:0000256" key="2">
    <source>
        <dbReference type="PROSITE-ProRule" id="PRU00176"/>
    </source>
</evidence>
<dbReference type="EMBL" id="ASHM01082516">
    <property type="protein sequence ID" value="PNX60324.1"/>
    <property type="molecule type" value="Genomic_DNA"/>
</dbReference>
<reference evidence="5 6" key="1">
    <citation type="journal article" date="2014" name="Am. J. Bot.">
        <title>Genome assembly and annotation for red clover (Trifolium pratense; Fabaceae).</title>
        <authorList>
            <person name="Istvanek J."/>
            <person name="Jaros M."/>
            <person name="Krenek A."/>
            <person name="Repkova J."/>
        </authorList>
    </citation>
    <scope>NUCLEOTIDE SEQUENCE [LARGE SCALE GENOMIC DNA]</scope>
    <source>
        <strain evidence="6">cv. Tatra</strain>
        <tissue evidence="5">Young leaves</tissue>
    </source>
</reference>
<dbReference type="FunFam" id="3.30.70.330:FF:000415">
    <property type="entry name" value="Flowering time control protein FPA"/>
    <property type="match status" value="1"/>
</dbReference>
<dbReference type="Gene3D" id="3.30.70.330">
    <property type="match status" value="1"/>
</dbReference>
<dbReference type="GO" id="GO:0003723">
    <property type="term" value="F:RNA binding"/>
    <property type="evidence" value="ECO:0007669"/>
    <property type="project" value="UniProtKB-UniRule"/>
</dbReference>
<dbReference type="PROSITE" id="PS50102">
    <property type="entry name" value="RRM"/>
    <property type="match status" value="1"/>
</dbReference>
<evidence type="ECO:0000256" key="1">
    <source>
        <dbReference type="ARBA" id="ARBA00022884"/>
    </source>
</evidence>
<dbReference type="AlphaFoldDB" id="A0A2K3K227"/>
<feature type="domain" description="RRM" evidence="4">
    <location>
        <begin position="26"/>
        <end position="98"/>
    </location>
</feature>
<dbReference type="CDD" id="cd00590">
    <property type="entry name" value="RRM_SF"/>
    <property type="match status" value="1"/>
</dbReference>
<feature type="region of interest" description="Disordered" evidence="3">
    <location>
        <begin position="1"/>
        <end position="32"/>
    </location>
</feature>
<evidence type="ECO:0000259" key="4">
    <source>
        <dbReference type="PROSITE" id="PS50102"/>
    </source>
</evidence>
<dbReference type="Pfam" id="PF00076">
    <property type="entry name" value="RRM_1"/>
    <property type="match status" value="1"/>
</dbReference>
<comment type="caution">
    <text evidence="5">The sequence shown here is derived from an EMBL/GenBank/DDBJ whole genome shotgun (WGS) entry which is preliminary data.</text>
</comment>
<accession>A0A2K3K227</accession>
<evidence type="ECO:0000256" key="3">
    <source>
        <dbReference type="SAM" id="MobiDB-lite"/>
    </source>
</evidence>
<dbReference type="Proteomes" id="UP000236291">
    <property type="component" value="Unassembled WGS sequence"/>
</dbReference>
<dbReference type="ExpressionAtlas" id="A0A2K3K227">
    <property type="expression patterns" value="baseline"/>
</dbReference>
<reference evidence="5 6" key="2">
    <citation type="journal article" date="2017" name="Front. Plant Sci.">
        <title>Gene Classification and Mining of Molecular Markers Useful in Red Clover (Trifolium pratense) Breeding.</title>
        <authorList>
            <person name="Istvanek J."/>
            <person name="Dluhosova J."/>
            <person name="Dluhos P."/>
            <person name="Patkova L."/>
            <person name="Nedelnik J."/>
            <person name="Repkova J."/>
        </authorList>
    </citation>
    <scope>NUCLEOTIDE SEQUENCE [LARGE SCALE GENOMIC DNA]</scope>
    <source>
        <strain evidence="6">cv. Tatra</strain>
        <tissue evidence="5">Young leaves</tissue>
    </source>
</reference>
<sequence length="98" mass="10902">MPLPAKPTRPLHETGRDSDESSTPSNNLWVGNLTPDVRDSDLMDLFAQYGALDSVTSYSARSYAFVFFKRIEDAKAAKNALQGFSFRGNSLKIEFARP</sequence>
<dbReference type="InterPro" id="IPR000504">
    <property type="entry name" value="RRM_dom"/>
</dbReference>
<feature type="non-terminal residue" evidence="5">
    <location>
        <position position="98"/>
    </location>
</feature>
<evidence type="ECO:0000313" key="6">
    <source>
        <dbReference type="Proteomes" id="UP000236291"/>
    </source>
</evidence>